<dbReference type="AlphaFoldDB" id="A0A3B0Y0D0"/>
<keyword evidence="9" id="KW-0201">Cytochrome c-type biogenesis</keyword>
<comment type="subcellular location">
    <subcellularLocation>
        <location evidence="2">Cell inner membrane</location>
        <topology evidence="2">Multi-pass membrane protein</topology>
    </subcellularLocation>
</comment>
<comment type="function">
    <text evidence="1">Required for the export of heme to the periplasm for the biogenesis of c-type cytochromes.</text>
</comment>
<feature type="transmembrane region" description="Helical" evidence="13">
    <location>
        <begin position="92"/>
        <end position="110"/>
    </location>
</feature>
<dbReference type="Pfam" id="PF03379">
    <property type="entry name" value="CcmB"/>
    <property type="match status" value="1"/>
</dbReference>
<keyword evidence="7" id="KW-0997">Cell inner membrane</keyword>
<dbReference type="GO" id="GO:0015232">
    <property type="term" value="F:heme transmembrane transporter activity"/>
    <property type="evidence" value="ECO:0007669"/>
    <property type="project" value="InterPro"/>
</dbReference>
<dbReference type="PANTHER" id="PTHR30070:SF1">
    <property type="entry name" value="CYTOCHROME C BIOGENESIS B-RELATED"/>
    <property type="match status" value="1"/>
</dbReference>
<sequence>MKRPLEAAAEAPPSDMTQGTDSPPPVLANQLTADCIPSTPGAFVALIKRDLMLSYRHRNELLNPLLFFVIVVTLFPLGTSPEKQLLQTMAPGVIWVAALLAAMLSLDTLFKSDYEDGTLEQIMLSPHSNAVLVLAKIISHWLVTGVPIILMAPLLGMLMFLPGEAIVTLMLTLLLGTPILSLVGAIGMGLTLGLNRGGMLLSLLVLPLYIPVLIFSASAVDASMAGMEIKGQLYFLAALLVLSITLAPMATASALKISIE</sequence>
<dbReference type="GO" id="GO:0005886">
    <property type="term" value="C:plasma membrane"/>
    <property type="evidence" value="ECO:0007669"/>
    <property type="project" value="UniProtKB-SubCell"/>
</dbReference>
<feature type="transmembrane region" description="Helical" evidence="13">
    <location>
        <begin position="166"/>
        <end position="188"/>
    </location>
</feature>
<comment type="similarity">
    <text evidence="3">Belongs to the CcmB/CycW/HelB family.</text>
</comment>
<keyword evidence="11 13" id="KW-0472">Membrane</keyword>
<evidence type="ECO:0000256" key="13">
    <source>
        <dbReference type="SAM" id="Phobius"/>
    </source>
</evidence>
<keyword evidence="6" id="KW-1003">Cell membrane</keyword>
<reference evidence="14" key="1">
    <citation type="submission" date="2018-06" db="EMBL/GenBank/DDBJ databases">
        <authorList>
            <person name="Zhirakovskaya E."/>
        </authorList>
    </citation>
    <scope>NUCLEOTIDE SEQUENCE</scope>
</reference>
<name>A0A3B0Y0D0_9ZZZZ</name>
<protein>
    <recommendedName>
        <fullName evidence="4">Heme exporter protein B</fullName>
    </recommendedName>
</protein>
<feature type="region of interest" description="Disordered" evidence="12">
    <location>
        <begin position="1"/>
        <end position="24"/>
    </location>
</feature>
<evidence type="ECO:0000256" key="2">
    <source>
        <dbReference type="ARBA" id="ARBA00004429"/>
    </source>
</evidence>
<dbReference type="InterPro" id="IPR026031">
    <property type="entry name" value="Cyt_c_CcmB_bac"/>
</dbReference>
<dbReference type="NCBIfam" id="TIGR01190">
    <property type="entry name" value="ccmB"/>
    <property type="match status" value="1"/>
</dbReference>
<evidence type="ECO:0000256" key="7">
    <source>
        <dbReference type="ARBA" id="ARBA00022519"/>
    </source>
</evidence>
<evidence type="ECO:0000256" key="10">
    <source>
        <dbReference type="ARBA" id="ARBA00022989"/>
    </source>
</evidence>
<feature type="transmembrane region" description="Helical" evidence="13">
    <location>
        <begin position="200"/>
        <end position="220"/>
    </location>
</feature>
<feature type="transmembrane region" description="Helical" evidence="13">
    <location>
        <begin position="61"/>
        <end position="80"/>
    </location>
</feature>
<evidence type="ECO:0000256" key="8">
    <source>
        <dbReference type="ARBA" id="ARBA00022692"/>
    </source>
</evidence>
<evidence type="ECO:0000256" key="4">
    <source>
        <dbReference type="ARBA" id="ARBA00016452"/>
    </source>
</evidence>
<evidence type="ECO:0000256" key="1">
    <source>
        <dbReference type="ARBA" id="ARBA00002442"/>
    </source>
</evidence>
<evidence type="ECO:0000313" key="14">
    <source>
        <dbReference type="EMBL" id="VAW68822.1"/>
    </source>
</evidence>
<dbReference type="PANTHER" id="PTHR30070">
    <property type="entry name" value="HEME EXPORTER PROTEIN B"/>
    <property type="match status" value="1"/>
</dbReference>
<dbReference type="EMBL" id="UOFJ01000371">
    <property type="protein sequence ID" value="VAW68822.1"/>
    <property type="molecule type" value="Genomic_DNA"/>
</dbReference>
<gene>
    <name evidence="14" type="ORF">MNBD_GAMMA10-1484</name>
</gene>
<evidence type="ECO:0000256" key="12">
    <source>
        <dbReference type="SAM" id="MobiDB-lite"/>
    </source>
</evidence>
<dbReference type="GO" id="GO:1903607">
    <property type="term" value="P:cytochrome c biosynthetic process"/>
    <property type="evidence" value="ECO:0007669"/>
    <property type="project" value="TreeGrafter"/>
</dbReference>
<organism evidence="14">
    <name type="scientific">hydrothermal vent metagenome</name>
    <dbReference type="NCBI Taxonomy" id="652676"/>
    <lineage>
        <taxon>unclassified sequences</taxon>
        <taxon>metagenomes</taxon>
        <taxon>ecological metagenomes</taxon>
    </lineage>
</organism>
<dbReference type="InterPro" id="IPR003544">
    <property type="entry name" value="Cyt_c_biogenesis_CcmB"/>
</dbReference>
<dbReference type="PRINTS" id="PR01414">
    <property type="entry name" value="CCMBBIOGNSIS"/>
</dbReference>
<dbReference type="PIRSF" id="PIRSF002764">
    <property type="entry name" value="CcmB"/>
    <property type="match status" value="1"/>
</dbReference>
<proteinExistence type="inferred from homology"/>
<evidence type="ECO:0000256" key="5">
    <source>
        <dbReference type="ARBA" id="ARBA00022448"/>
    </source>
</evidence>
<evidence type="ECO:0000256" key="3">
    <source>
        <dbReference type="ARBA" id="ARBA00010544"/>
    </source>
</evidence>
<keyword evidence="5" id="KW-0813">Transport</keyword>
<feature type="transmembrane region" description="Helical" evidence="13">
    <location>
        <begin position="232"/>
        <end position="255"/>
    </location>
</feature>
<feature type="transmembrane region" description="Helical" evidence="13">
    <location>
        <begin position="131"/>
        <end position="160"/>
    </location>
</feature>
<keyword evidence="10 13" id="KW-1133">Transmembrane helix</keyword>
<evidence type="ECO:0000256" key="6">
    <source>
        <dbReference type="ARBA" id="ARBA00022475"/>
    </source>
</evidence>
<dbReference type="GO" id="GO:0017004">
    <property type="term" value="P:cytochrome complex assembly"/>
    <property type="evidence" value="ECO:0007669"/>
    <property type="project" value="UniProtKB-KW"/>
</dbReference>
<evidence type="ECO:0000256" key="9">
    <source>
        <dbReference type="ARBA" id="ARBA00022748"/>
    </source>
</evidence>
<evidence type="ECO:0000256" key="11">
    <source>
        <dbReference type="ARBA" id="ARBA00023136"/>
    </source>
</evidence>
<keyword evidence="8 13" id="KW-0812">Transmembrane</keyword>
<accession>A0A3B0Y0D0</accession>